<proteinExistence type="predicted"/>
<dbReference type="AlphaFoldDB" id="A0A847RX38"/>
<evidence type="ECO:0000313" key="3">
    <source>
        <dbReference type="Proteomes" id="UP000587991"/>
    </source>
</evidence>
<dbReference type="GO" id="GO:0016747">
    <property type="term" value="F:acyltransferase activity, transferring groups other than amino-acyl groups"/>
    <property type="evidence" value="ECO:0007669"/>
    <property type="project" value="InterPro"/>
</dbReference>
<reference evidence="2 3" key="1">
    <citation type="submission" date="2020-04" db="EMBL/GenBank/DDBJ databases">
        <title>Draft genome of Leeia sp. IMCC25680.</title>
        <authorList>
            <person name="Song J."/>
            <person name="Cho J.-C."/>
        </authorList>
    </citation>
    <scope>NUCLEOTIDE SEQUENCE [LARGE SCALE GENOMIC DNA]</scope>
    <source>
        <strain evidence="2 3">IMCC25680</strain>
    </source>
</reference>
<organism evidence="2 3">
    <name type="scientific">Leeia aquatica</name>
    <dbReference type="NCBI Taxonomy" id="2725557"/>
    <lineage>
        <taxon>Bacteria</taxon>
        <taxon>Pseudomonadati</taxon>
        <taxon>Pseudomonadota</taxon>
        <taxon>Betaproteobacteria</taxon>
        <taxon>Neisseriales</taxon>
        <taxon>Leeiaceae</taxon>
        <taxon>Leeia</taxon>
    </lineage>
</organism>
<dbReference type="PROSITE" id="PS51186">
    <property type="entry name" value="GNAT"/>
    <property type="match status" value="1"/>
</dbReference>
<name>A0A847RX38_9NEIS</name>
<dbReference type="Gene3D" id="3.40.630.30">
    <property type="match status" value="1"/>
</dbReference>
<dbReference type="RefSeq" id="WP_168877366.1">
    <property type="nucleotide sequence ID" value="NZ_JABAIM010000002.1"/>
</dbReference>
<dbReference type="CDD" id="cd04301">
    <property type="entry name" value="NAT_SF"/>
    <property type="match status" value="1"/>
</dbReference>
<keyword evidence="2" id="KW-0808">Transferase</keyword>
<evidence type="ECO:0000259" key="1">
    <source>
        <dbReference type="PROSITE" id="PS51186"/>
    </source>
</evidence>
<comment type="caution">
    <text evidence="2">The sequence shown here is derived from an EMBL/GenBank/DDBJ whole genome shotgun (WGS) entry which is preliminary data.</text>
</comment>
<dbReference type="InterPro" id="IPR000182">
    <property type="entry name" value="GNAT_dom"/>
</dbReference>
<dbReference type="InterPro" id="IPR016181">
    <property type="entry name" value="Acyl_CoA_acyltransferase"/>
</dbReference>
<dbReference type="Proteomes" id="UP000587991">
    <property type="component" value="Unassembled WGS sequence"/>
</dbReference>
<feature type="domain" description="N-acetyltransferase" evidence="1">
    <location>
        <begin position="109"/>
        <end position="237"/>
    </location>
</feature>
<dbReference type="SUPFAM" id="SSF55729">
    <property type="entry name" value="Acyl-CoA N-acyltransferases (Nat)"/>
    <property type="match status" value="1"/>
</dbReference>
<keyword evidence="3" id="KW-1185">Reference proteome</keyword>
<dbReference type="Pfam" id="PF00583">
    <property type="entry name" value="Acetyltransf_1"/>
    <property type="match status" value="1"/>
</dbReference>
<evidence type="ECO:0000313" key="2">
    <source>
        <dbReference type="EMBL" id="NLR75720.1"/>
    </source>
</evidence>
<protein>
    <submittedName>
        <fullName evidence="2">GNAT family N-acetyltransferase</fullName>
    </submittedName>
</protein>
<dbReference type="EMBL" id="JABAIM010000002">
    <property type="protein sequence ID" value="NLR75720.1"/>
    <property type="molecule type" value="Genomic_DNA"/>
</dbReference>
<accession>A0A847RX38</accession>
<gene>
    <name evidence="2" type="ORF">HF682_11155</name>
</gene>
<sequence>MSQFSHAVDHYWQRCLAQTAAHSQQDFLSINPHLPEGREIMLLKRDTHTRAVVTPEWAARLALAPHPIHDETEFRQRLAAHGAHLHGADWLHYFTEADQARLLQETTPAHIRPLSQADQTAFNQFQSLASEADLDAAWVELDHWSVWGAFVGPQLVCAASMYVWPDSPLADTGVLTLPAHRGQGFARDVIRAISRHACQQGFEPQYRCQLDHVSSAAVARAAGMRCYGSWEVLSTDD</sequence>